<dbReference type="EMBL" id="CM017655">
    <property type="protein sequence ID" value="TYI74534.1"/>
    <property type="molecule type" value="Genomic_DNA"/>
</dbReference>
<sequence>MPSSFSLDALVTVSNKVGGKIYLPLSSNFLFIFFAFRIFCLNLRPPCFRRRCLFPSFNTHFIHW</sequence>
<evidence type="ECO:0000256" key="1">
    <source>
        <dbReference type="SAM" id="Phobius"/>
    </source>
</evidence>
<gene>
    <name evidence="2" type="ORF">E1A91_D07G206400v1</name>
</gene>
<reference evidence="2 3" key="1">
    <citation type="submission" date="2019-07" db="EMBL/GenBank/DDBJ databases">
        <title>WGS assembly of Gossypium mustelinum.</title>
        <authorList>
            <person name="Chen Z.J."/>
            <person name="Sreedasyam A."/>
            <person name="Ando A."/>
            <person name="Song Q."/>
            <person name="De L."/>
            <person name="Hulse-Kemp A."/>
            <person name="Ding M."/>
            <person name="Ye W."/>
            <person name="Kirkbride R."/>
            <person name="Jenkins J."/>
            <person name="Plott C."/>
            <person name="Lovell J."/>
            <person name="Lin Y.-M."/>
            <person name="Vaughn R."/>
            <person name="Liu B."/>
            <person name="Li W."/>
            <person name="Simpson S."/>
            <person name="Scheffler B."/>
            <person name="Saski C."/>
            <person name="Grover C."/>
            <person name="Hu G."/>
            <person name="Conover J."/>
            <person name="Carlson J."/>
            <person name="Shu S."/>
            <person name="Boston L."/>
            <person name="Williams M."/>
            <person name="Peterson D."/>
            <person name="Mcgee K."/>
            <person name="Jones D."/>
            <person name="Wendel J."/>
            <person name="Stelly D."/>
            <person name="Grimwood J."/>
            <person name="Schmutz J."/>
        </authorList>
    </citation>
    <scope>NUCLEOTIDE SEQUENCE [LARGE SCALE GENOMIC DNA]</scope>
    <source>
        <strain evidence="2">1408120.09</strain>
    </source>
</reference>
<keyword evidence="3" id="KW-1185">Reference proteome</keyword>
<name>A0A5D2UD30_GOSMU</name>
<evidence type="ECO:0000313" key="3">
    <source>
        <dbReference type="Proteomes" id="UP000323597"/>
    </source>
</evidence>
<feature type="transmembrane region" description="Helical" evidence="1">
    <location>
        <begin position="21"/>
        <end position="41"/>
    </location>
</feature>
<dbReference type="AlphaFoldDB" id="A0A5D2UD30"/>
<keyword evidence="1" id="KW-0812">Transmembrane</keyword>
<proteinExistence type="predicted"/>
<accession>A0A5D2UD30</accession>
<keyword evidence="1" id="KW-0472">Membrane</keyword>
<dbReference type="Proteomes" id="UP000323597">
    <property type="component" value="Chromosome D07"/>
</dbReference>
<evidence type="ECO:0000313" key="2">
    <source>
        <dbReference type="EMBL" id="TYI74534.1"/>
    </source>
</evidence>
<protein>
    <submittedName>
        <fullName evidence="2">Uncharacterized protein</fullName>
    </submittedName>
</protein>
<keyword evidence="1" id="KW-1133">Transmembrane helix</keyword>
<organism evidence="2 3">
    <name type="scientific">Gossypium mustelinum</name>
    <name type="common">Cotton</name>
    <name type="synonym">Gossypium caicoense</name>
    <dbReference type="NCBI Taxonomy" id="34275"/>
    <lineage>
        <taxon>Eukaryota</taxon>
        <taxon>Viridiplantae</taxon>
        <taxon>Streptophyta</taxon>
        <taxon>Embryophyta</taxon>
        <taxon>Tracheophyta</taxon>
        <taxon>Spermatophyta</taxon>
        <taxon>Magnoliopsida</taxon>
        <taxon>eudicotyledons</taxon>
        <taxon>Gunneridae</taxon>
        <taxon>Pentapetalae</taxon>
        <taxon>rosids</taxon>
        <taxon>malvids</taxon>
        <taxon>Malvales</taxon>
        <taxon>Malvaceae</taxon>
        <taxon>Malvoideae</taxon>
        <taxon>Gossypium</taxon>
    </lineage>
</organism>